<feature type="region of interest" description="Disordered" evidence="1">
    <location>
        <begin position="45"/>
        <end position="69"/>
    </location>
</feature>
<dbReference type="EMBL" id="GDJX01000555">
    <property type="protein sequence ID" value="JAT67381.1"/>
    <property type="molecule type" value="Transcribed_RNA"/>
</dbReference>
<protein>
    <submittedName>
        <fullName evidence="3">Uncharacterized protein</fullName>
    </submittedName>
</protein>
<sequence>MGRNYGRSNNWSSQDGINQKQHFEMIKSRARSKYKSKRTIDSKILDTTLNPSPLPPTSSTALDDNAPNNPNGSDNLSGLIITGIVIGSLIVIILIIYCIIRFIKKRKKSLESQEDQEDEDLPHPQLTINFVKHNHPIPELCTTPDTQPILDYYSSKAGLTDASSPHIINSNKLNLSNKEEDNNNKDHKSTPVEVKEDTKKPTEENEYVPQYYNGMEIPPLGARIIPLERQVQIAKELTSVNLSPTKHKRKSNRSISSILSISSRRKSSTSNTISNYHNNNYYNNNNSSTTNSLTQISETPRNDNAANIV</sequence>
<evidence type="ECO:0000256" key="2">
    <source>
        <dbReference type="SAM" id="Phobius"/>
    </source>
</evidence>
<proteinExistence type="predicted"/>
<name>A0A1D1ZKM4_9ARAE</name>
<keyword evidence="2" id="KW-0812">Transmembrane</keyword>
<keyword evidence="2" id="KW-0472">Membrane</keyword>
<evidence type="ECO:0000256" key="1">
    <source>
        <dbReference type="SAM" id="MobiDB-lite"/>
    </source>
</evidence>
<reference evidence="3" key="1">
    <citation type="submission" date="2015-07" db="EMBL/GenBank/DDBJ databases">
        <title>Transcriptome Assembly of Anthurium amnicola.</title>
        <authorList>
            <person name="Suzuki J."/>
        </authorList>
    </citation>
    <scope>NUCLEOTIDE SEQUENCE</scope>
</reference>
<feature type="region of interest" description="Disordered" evidence="1">
    <location>
        <begin position="244"/>
        <end position="309"/>
    </location>
</feature>
<feature type="compositionally biased region" description="Low complexity" evidence="1">
    <location>
        <begin position="253"/>
        <end position="292"/>
    </location>
</feature>
<feature type="compositionally biased region" description="Polar residues" evidence="1">
    <location>
        <begin position="293"/>
        <end position="309"/>
    </location>
</feature>
<keyword evidence="2" id="KW-1133">Transmembrane helix</keyword>
<feature type="compositionally biased region" description="Low complexity" evidence="1">
    <location>
        <begin position="45"/>
        <end position="62"/>
    </location>
</feature>
<accession>A0A1D1ZKM4</accession>
<organism evidence="3">
    <name type="scientific">Anthurium amnicola</name>
    <dbReference type="NCBI Taxonomy" id="1678845"/>
    <lineage>
        <taxon>Eukaryota</taxon>
        <taxon>Viridiplantae</taxon>
        <taxon>Streptophyta</taxon>
        <taxon>Embryophyta</taxon>
        <taxon>Tracheophyta</taxon>
        <taxon>Spermatophyta</taxon>
        <taxon>Magnoliopsida</taxon>
        <taxon>Liliopsida</taxon>
        <taxon>Araceae</taxon>
        <taxon>Pothoideae</taxon>
        <taxon>Potheae</taxon>
        <taxon>Anthurium</taxon>
    </lineage>
</organism>
<feature type="compositionally biased region" description="Basic and acidic residues" evidence="1">
    <location>
        <begin position="177"/>
        <end position="203"/>
    </location>
</feature>
<feature type="transmembrane region" description="Helical" evidence="2">
    <location>
        <begin position="76"/>
        <end position="100"/>
    </location>
</feature>
<dbReference type="AlphaFoldDB" id="A0A1D1ZKM4"/>
<feature type="region of interest" description="Disordered" evidence="1">
    <location>
        <begin position="168"/>
        <end position="205"/>
    </location>
</feature>
<gene>
    <name evidence="3" type="ORF">g.11527</name>
</gene>
<evidence type="ECO:0000313" key="3">
    <source>
        <dbReference type="EMBL" id="JAT67381.1"/>
    </source>
</evidence>